<proteinExistence type="predicted"/>
<reference evidence="2" key="2">
    <citation type="submission" date="2021-04" db="EMBL/GenBank/DDBJ databases">
        <authorList>
            <person name="Podell S."/>
        </authorList>
    </citation>
    <scope>NUCLEOTIDE SEQUENCE</scope>
    <source>
        <strain evidence="2">Hildebrandi</strain>
    </source>
</reference>
<dbReference type="Proteomes" id="UP000693970">
    <property type="component" value="Unassembled WGS sequence"/>
</dbReference>
<gene>
    <name evidence="2" type="ORF">IV203_023791</name>
</gene>
<sequence>MHIQELKEQVQNLRAVVDAHERNRRRYLEQEFQRINNNLTRIGDIIQEGLARQQQHLQAQQERLAAEEEEEQAPEAGGPIGAPTLAPNLKTLQEMWREWQFGIGGRKPAKDFTPPQERGNPTGCIKQTYYRRKCVWLILRHLNDNDHNISGAINIMKETYGQNVSVTDMQKAIVRDRRVYDTRTMEDYIRILDKTFPTSNKNNAHNHAMCFYSNPIQMLHIGGSCAL</sequence>
<evidence type="ECO:0000313" key="3">
    <source>
        <dbReference type="Proteomes" id="UP000693970"/>
    </source>
</evidence>
<dbReference type="OrthoDB" id="108842at2759"/>
<evidence type="ECO:0000256" key="1">
    <source>
        <dbReference type="SAM" id="MobiDB-lite"/>
    </source>
</evidence>
<dbReference type="AlphaFoldDB" id="A0A9K3KC47"/>
<dbReference type="EMBL" id="JAGRRH010000027">
    <property type="protein sequence ID" value="KAG7340248.1"/>
    <property type="molecule type" value="Genomic_DNA"/>
</dbReference>
<organism evidence="2 3">
    <name type="scientific">Nitzschia inconspicua</name>
    <dbReference type="NCBI Taxonomy" id="303405"/>
    <lineage>
        <taxon>Eukaryota</taxon>
        <taxon>Sar</taxon>
        <taxon>Stramenopiles</taxon>
        <taxon>Ochrophyta</taxon>
        <taxon>Bacillariophyta</taxon>
        <taxon>Bacillariophyceae</taxon>
        <taxon>Bacillariophycidae</taxon>
        <taxon>Bacillariales</taxon>
        <taxon>Bacillariaceae</taxon>
        <taxon>Nitzschia</taxon>
    </lineage>
</organism>
<protein>
    <submittedName>
        <fullName evidence="2">Uncharacterized protein</fullName>
    </submittedName>
</protein>
<feature type="region of interest" description="Disordered" evidence="1">
    <location>
        <begin position="57"/>
        <end position="84"/>
    </location>
</feature>
<accession>A0A9K3KC47</accession>
<feature type="compositionally biased region" description="Low complexity" evidence="1">
    <location>
        <begin position="74"/>
        <end position="83"/>
    </location>
</feature>
<name>A0A9K3KC47_9STRA</name>
<comment type="caution">
    <text evidence="2">The sequence shown here is derived from an EMBL/GenBank/DDBJ whole genome shotgun (WGS) entry which is preliminary data.</text>
</comment>
<keyword evidence="3" id="KW-1185">Reference proteome</keyword>
<reference evidence="2" key="1">
    <citation type="journal article" date="2021" name="Sci. Rep.">
        <title>Diploid genomic architecture of Nitzschia inconspicua, an elite biomass production diatom.</title>
        <authorList>
            <person name="Oliver A."/>
            <person name="Podell S."/>
            <person name="Pinowska A."/>
            <person name="Traller J.C."/>
            <person name="Smith S.R."/>
            <person name="McClure R."/>
            <person name="Beliaev A."/>
            <person name="Bohutskyi P."/>
            <person name="Hill E.A."/>
            <person name="Rabines A."/>
            <person name="Zheng H."/>
            <person name="Allen L.Z."/>
            <person name="Kuo A."/>
            <person name="Grigoriev I.V."/>
            <person name="Allen A.E."/>
            <person name="Hazlebeck D."/>
            <person name="Allen E.E."/>
        </authorList>
    </citation>
    <scope>NUCLEOTIDE SEQUENCE</scope>
    <source>
        <strain evidence="2">Hildebrandi</strain>
    </source>
</reference>
<evidence type="ECO:0000313" key="2">
    <source>
        <dbReference type="EMBL" id="KAG7340248.1"/>
    </source>
</evidence>